<name>A0ABC8VRT8_9POAL</name>
<reference evidence="3" key="1">
    <citation type="submission" date="2024-06" db="EMBL/GenBank/DDBJ databases">
        <authorList>
            <person name="Ryan C."/>
        </authorList>
    </citation>
    <scope>NUCLEOTIDE SEQUENCE [LARGE SCALE GENOMIC DNA]</scope>
</reference>
<evidence type="ECO:0000256" key="1">
    <source>
        <dbReference type="SAM" id="MobiDB-lite"/>
    </source>
</evidence>
<gene>
    <name evidence="2" type="ORF">URODEC1_LOCUS6114</name>
</gene>
<proteinExistence type="predicted"/>
<dbReference type="PANTHER" id="PTHR10894:SF24">
    <property type="entry name" value="OS02G0511800 PROTEIN"/>
    <property type="match status" value="1"/>
</dbReference>
<dbReference type="AlphaFoldDB" id="A0ABC8VRT8"/>
<evidence type="ECO:0000313" key="2">
    <source>
        <dbReference type="EMBL" id="CAL4895564.1"/>
    </source>
</evidence>
<dbReference type="PANTHER" id="PTHR10894">
    <property type="entry name" value="NUCLEOLAR PROTEIN 5 NUCLEOLAR PROTEIN NOP5 NOP58"/>
    <property type="match status" value="1"/>
</dbReference>
<reference evidence="2 3" key="2">
    <citation type="submission" date="2024-10" db="EMBL/GenBank/DDBJ databases">
        <authorList>
            <person name="Ryan C."/>
        </authorList>
    </citation>
    <scope>NUCLEOTIDE SEQUENCE [LARGE SCALE GENOMIC DNA]</scope>
</reference>
<feature type="region of interest" description="Disordered" evidence="1">
    <location>
        <begin position="265"/>
        <end position="293"/>
    </location>
</feature>
<dbReference type="Proteomes" id="UP001497457">
    <property type="component" value="Chromosome 10rd"/>
</dbReference>
<accession>A0ABC8VRT8</accession>
<organism evidence="2 3">
    <name type="scientific">Urochloa decumbens</name>
    <dbReference type="NCBI Taxonomy" id="240449"/>
    <lineage>
        <taxon>Eukaryota</taxon>
        <taxon>Viridiplantae</taxon>
        <taxon>Streptophyta</taxon>
        <taxon>Embryophyta</taxon>
        <taxon>Tracheophyta</taxon>
        <taxon>Spermatophyta</taxon>
        <taxon>Magnoliopsida</taxon>
        <taxon>Liliopsida</taxon>
        <taxon>Poales</taxon>
        <taxon>Poaceae</taxon>
        <taxon>PACMAD clade</taxon>
        <taxon>Panicoideae</taxon>
        <taxon>Panicodae</taxon>
        <taxon>Paniceae</taxon>
        <taxon>Melinidinae</taxon>
        <taxon>Urochloa</taxon>
    </lineage>
</organism>
<evidence type="ECO:0000313" key="3">
    <source>
        <dbReference type="Proteomes" id="UP001497457"/>
    </source>
</evidence>
<sequence>MGEPIPVKVLSETPSGFALFVFNGSIVNVENPLEILWPYFVNSTTADPTTPGIDERVIKMIKKWYIGETLLVGKPEHKAAIEKELEIPCCCDEAAMEVMWGVENLLHILVPNEETELRAQDRKLRSQGLHMFLQSLGYNSEKELVNGQIAETACYIYHCLEINKKQLKSLGRLDYLEKEGIDTKGWDAWKYAAAVSIMCMDEPSSDTSQVFSEEELRKINGGKGKHTGLIKDNFKIIYKRAVDVNQPKVEKLKELDDLVKAAQERPGRAAAKLQEEPDESSESIAKKRKMGEA</sequence>
<keyword evidence="3" id="KW-1185">Reference proteome</keyword>
<protein>
    <submittedName>
        <fullName evidence="2">Uncharacterized protein</fullName>
    </submittedName>
</protein>
<dbReference type="InterPro" id="IPR045056">
    <property type="entry name" value="Nop56/Nop58"/>
</dbReference>
<dbReference type="EMBL" id="OZ075120">
    <property type="protein sequence ID" value="CAL4895564.1"/>
    <property type="molecule type" value="Genomic_DNA"/>
</dbReference>